<dbReference type="InterPro" id="IPR028299">
    <property type="entry name" value="ClpA/B_CS2"/>
</dbReference>
<comment type="similarity">
    <text evidence="7">Belongs to the ClpA/ClpB family.</text>
</comment>
<dbReference type="InterPro" id="IPR041546">
    <property type="entry name" value="ClpA/ClpB_AAA_lid"/>
</dbReference>
<dbReference type="FunFam" id="3.40.50.300:FF:000010">
    <property type="entry name" value="Chaperone clpB 1, putative"/>
    <property type="match status" value="1"/>
</dbReference>
<dbReference type="Gene3D" id="4.10.860.10">
    <property type="entry name" value="UVR domain"/>
    <property type="match status" value="1"/>
</dbReference>
<dbReference type="Pfam" id="PF07724">
    <property type="entry name" value="AAA_2"/>
    <property type="match status" value="1"/>
</dbReference>
<dbReference type="RefSeq" id="WP_109245382.1">
    <property type="nucleotide sequence ID" value="NZ_BFFO01000002.1"/>
</dbReference>
<dbReference type="AlphaFoldDB" id="A0A2R5HJ92"/>
<evidence type="ECO:0000256" key="1">
    <source>
        <dbReference type="ARBA" id="ARBA00022737"/>
    </source>
</evidence>
<dbReference type="CDD" id="cd19499">
    <property type="entry name" value="RecA-like_ClpB_Hsp104-like"/>
    <property type="match status" value="1"/>
</dbReference>
<dbReference type="EMBL" id="BFFO01000002">
    <property type="protein sequence ID" value="GBG96251.1"/>
    <property type="molecule type" value="Genomic_DNA"/>
</dbReference>
<dbReference type="Gene3D" id="1.10.8.60">
    <property type="match status" value="2"/>
</dbReference>
<dbReference type="Pfam" id="PF17871">
    <property type="entry name" value="AAA_lid_9"/>
    <property type="match status" value="1"/>
</dbReference>
<dbReference type="GO" id="GO:0005737">
    <property type="term" value="C:cytoplasm"/>
    <property type="evidence" value="ECO:0007669"/>
    <property type="project" value="TreeGrafter"/>
</dbReference>
<name>A0A2R5HJ92_9LACT</name>
<dbReference type="FunFam" id="3.40.50.300:FF:000025">
    <property type="entry name" value="ATP-dependent Clp protease subunit"/>
    <property type="match status" value="1"/>
</dbReference>
<keyword evidence="4 7" id="KW-0143">Chaperone</keyword>
<gene>
    <name evidence="9" type="primary">clpB_1</name>
    <name evidence="9" type="ORF">NtB2_00362</name>
</gene>
<dbReference type="PANTHER" id="PTHR11638">
    <property type="entry name" value="ATP-DEPENDENT CLP PROTEASE"/>
    <property type="match status" value="1"/>
</dbReference>
<evidence type="ECO:0000256" key="6">
    <source>
        <dbReference type="PROSITE-ProRule" id="PRU01251"/>
    </source>
</evidence>
<dbReference type="Gene3D" id="3.40.50.300">
    <property type="entry name" value="P-loop containing nucleotide triphosphate hydrolases"/>
    <property type="match status" value="2"/>
</dbReference>
<dbReference type="OrthoDB" id="9803641at2"/>
<dbReference type="InterPro" id="IPR018368">
    <property type="entry name" value="ClpA/B_CS1"/>
</dbReference>
<comment type="caution">
    <text evidence="9">The sequence shown here is derived from an EMBL/GenBank/DDBJ whole genome shotgun (WGS) entry which is preliminary data.</text>
</comment>
<reference evidence="9 10" key="1">
    <citation type="journal article" date="2018" name="Genome Announc.">
        <title>Draft Genome Sequence of Lactococcus sp. Strain NtB2 (JCM 32569), Isolated from the Gut of the Higher Termite Nasutitermes takasagoensis.</title>
        <authorList>
            <person name="Noda S."/>
            <person name="Aihara C."/>
            <person name="Yuki M."/>
            <person name="Ohkuma M."/>
        </authorList>
    </citation>
    <scope>NUCLEOTIDE SEQUENCE [LARGE SCALE GENOMIC DNA]</scope>
    <source>
        <strain evidence="9 10">NtB2</strain>
    </source>
</reference>
<dbReference type="InterPro" id="IPR027417">
    <property type="entry name" value="P-loop_NTPase"/>
</dbReference>
<dbReference type="InterPro" id="IPR003959">
    <property type="entry name" value="ATPase_AAA_core"/>
</dbReference>
<dbReference type="SMART" id="SM00382">
    <property type="entry name" value="AAA"/>
    <property type="match status" value="2"/>
</dbReference>
<dbReference type="GO" id="GO:0005524">
    <property type="term" value="F:ATP binding"/>
    <property type="evidence" value="ECO:0007669"/>
    <property type="project" value="UniProtKB-KW"/>
</dbReference>
<dbReference type="PRINTS" id="PR00300">
    <property type="entry name" value="CLPPROTEASEA"/>
</dbReference>
<dbReference type="GO" id="GO:0016887">
    <property type="term" value="F:ATP hydrolysis activity"/>
    <property type="evidence" value="ECO:0007669"/>
    <property type="project" value="InterPro"/>
</dbReference>
<dbReference type="SMART" id="SM01086">
    <property type="entry name" value="ClpB_D2-small"/>
    <property type="match status" value="1"/>
</dbReference>
<keyword evidence="2 7" id="KW-0547">Nucleotide-binding</keyword>
<dbReference type="InterPro" id="IPR036628">
    <property type="entry name" value="Clp_N_dom_sf"/>
</dbReference>
<sequence length="816" mass="90417">MKFETEHFTTAAKEVMEKALEYTKIYHYAQMESAHVLAALMTVPGSIANTVLSQSSLDLEDLLIDLEDFSSLVDVKKSEIHMTPRLEKLVWFAASLASNNGSDKIGTEHLLFAILQDDAGFAKQLFRAQNVNVDGIMKELESRMPFELPQARKVVTPAGKRDLAKKISPESTTPTLDTVATDLTLAAREGELDPMIGREQELERMIHILSRRTKNNPVLVGEPGVGKTAIVEGFAQRIATGDVPVGLMGSRVMSLSMANVVAGTKFRGEFEDRMSAIVEEVTNDPRVIVFIDELHTIIGAGGGMDSVTDASNILKPALARGAFQLIGATTYNEYQKYIEKDEALDRRFAKVNVDEPSQEDSIKILNGLKTKFEDYHQVHFTDEAIESAVSLSTRYMTNRRLPDKAIDLLDEAAAAVKIKVKNVHKGRIDMAHDFDLLENELAEALSQLDMKKSHELELKAQKLGQKIQNFRVKEGDFSLVEARDVVAVVSNLTGVPIKEMTKSESDRLLKLEAELHKRVVGQEEAISAVSRAIRRSRSGIADAQRPMGSFMFLGPTGVGKTELAKALAASIFGSEDNMIRVDMSEYMEKFSTSRLIGAPPGYVGYDEGGQLTEQVRNHPYSVVLLDEVEKAHPDVFNIMLQILDDGFVTDTKGRKVDFRNTIIIMTSNLGATAIRDDHTVGFGAKSAGADYSAMKARIMEELKKHYRPEFLNRIDETIVFHSLTEAEIHQVLKIMSRGLVDRLKAQKISVKFTTAAYKHIATKGFDPEYGARPLRKAIQSEIEDRLSEELIAGNIKPGDKISIGAANKKIRISHIV</sequence>
<feature type="domain" description="Clp R" evidence="8">
    <location>
        <begin position="5"/>
        <end position="147"/>
    </location>
</feature>
<dbReference type="PROSITE" id="PS51903">
    <property type="entry name" value="CLP_R"/>
    <property type="match status" value="1"/>
</dbReference>
<dbReference type="InterPro" id="IPR019489">
    <property type="entry name" value="Clp_ATPase_C"/>
</dbReference>
<keyword evidence="3 7" id="KW-0067">ATP-binding</keyword>
<evidence type="ECO:0000256" key="2">
    <source>
        <dbReference type="ARBA" id="ARBA00022741"/>
    </source>
</evidence>
<dbReference type="Pfam" id="PF02861">
    <property type="entry name" value="Clp_N"/>
    <property type="match status" value="1"/>
</dbReference>
<dbReference type="Proteomes" id="UP000245021">
    <property type="component" value="Unassembled WGS sequence"/>
</dbReference>
<protein>
    <submittedName>
        <fullName evidence="9">Chaperone protein ClpB</fullName>
    </submittedName>
</protein>
<dbReference type="PANTHER" id="PTHR11638:SF18">
    <property type="entry name" value="HEAT SHOCK PROTEIN 104"/>
    <property type="match status" value="1"/>
</dbReference>
<dbReference type="PROSITE" id="PS00870">
    <property type="entry name" value="CLPAB_1"/>
    <property type="match status" value="1"/>
</dbReference>
<keyword evidence="10" id="KW-1185">Reference proteome</keyword>
<evidence type="ECO:0000313" key="10">
    <source>
        <dbReference type="Proteomes" id="UP000245021"/>
    </source>
</evidence>
<evidence type="ECO:0000259" key="8">
    <source>
        <dbReference type="PROSITE" id="PS51903"/>
    </source>
</evidence>
<dbReference type="PROSITE" id="PS00871">
    <property type="entry name" value="CLPAB_2"/>
    <property type="match status" value="1"/>
</dbReference>
<evidence type="ECO:0000256" key="5">
    <source>
        <dbReference type="ARBA" id="ARBA00025613"/>
    </source>
</evidence>
<proteinExistence type="inferred from homology"/>
<organism evidence="9 10">
    <name type="scientific">Lactococcus termiticola</name>
    <dbReference type="NCBI Taxonomy" id="2169526"/>
    <lineage>
        <taxon>Bacteria</taxon>
        <taxon>Bacillati</taxon>
        <taxon>Bacillota</taxon>
        <taxon>Bacilli</taxon>
        <taxon>Lactobacillales</taxon>
        <taxon>Streptococcaceae</taxon>
        <taxon>Lactococcus</taxon>
    </lineage>
</organism>
<dbReference type="CDD" id="cd00009">
    <property type="entry name" value="AAA"/>
    <property type="match status" value="1"/>
</dbReference>
<dbReference type="SUPFAM" id="SSF52540">
    <property type="entry name" value="P-loop containing nucleoside triphosphate hydrolases"/>
    <property type="match status" value="2"/>
</dbReference>
<evidence type="ECO:0000256" key="4">
    <source>
        <dbReference type="ARBA" id="ARBA00023186"/>
    </source>
</evidence>
<dbReference type="InterPro" id="IPR001270">
    <property type="entry name" value="ClpA/B"/>
</dbReference>
<evidence type="ECO:0000256" key="3">
    <source>
        <dbReference type="ARBA" id="ARBA00022840"/>
    </source>
</evidence>
<dbReference type="InterPro" id="IPR050130">
    <property type="entry name" value="ClpA_ClpB"/>
</dbReference>
<dbReference type="SUPFAM" id="SSF81923">
    <property type="entry name" value="Double Clp-N motif"/>
    <property type="match status" value="1"/>
</dbReference>
<comment type="function">
    <text evidence="5">Part of a stress-induced multi-chaperone system, it is involved in the recovery of the cell from heat-induced damage, in cooperation with DnaK, DnaJ and GrpE. Acts before DnaK, in the processing of protein aggregates. Protein binding stimulates the ATPase activity; ATP hydrolysis unfolds the denatured protein aggregates, which probably helps expose new hydrophobic binding sites on the surface of ClpB-bound aggregates, contributing to the solubilization and refolding of denatured protein aggregates by DnaK.</text>
</comment>
<dbReference type="Pfam" id="PF00004">
    <property type="entry name" value="AAA"/>
    <property type="match status" value="1"/>
</dbReference>
<keyword evidence="1 6" id="KW-0677">Repeat</keyword>
<dbReference type="GO" id="GO:0034605">
    <property type="term" value="P:cellular response to heat"/>
    <property type="evidence" value="ECO:0007669"/>
    <property type="project" value="TreeGrafter"/>
</dbReference>
<dbReference type="Pfam" id="PF10431">
    <property type="entry name" value="ClpB_D2-small"/>
    <property type="match status" value="1"/>
</dbReference>
<evidence type="ECO:0000256" key="7">
    <source>
        <dbReference type="RuleBase" id="RU004432"/>
    </source>
</evidence>
<evidence type="ECO:0000313" key="9">
    <source>
        <dbReference type="EMBL" id="GBG96251.1"/>
    </source>
</evidence>
<dbReference type="InterPro" id="IPR004176">
    <property type="entry name" value="Clp_R_N"/>
</dbReference>
<dbReference type="Gene3D" id="1.10.1780.10">
    <property type="entry name" value="Clp, N-terminal domain"/>
    <property type="match status" value="1"/>
</dbReference>
<accession>A0A2R5HJ92</accession>
<dbReference type="InterPro" id="IPR003593">
    <property type="entry name" value="AAA+_ATPase"/>
</dbReference>